<proteinExistence type="predicted"/>
<feature type="compositionally biased region" description="Basic residues" evidence="2">
    <location>
        <begin position="449"/>
        <end position="460"/>
    </location>
</feature>
<name>A0A4Y7TQN7_COPMI</name>
<feature type="compositionally biased region" description="Basic residues" evidence="2">
    <location>
        <begin position="418"/>
        <end position="434"/>
    </location>
</feature>
<keyword evidence="4" id="KW-1185">Reference proteome</keyword>
<feature type="compositionally biased region" description="Polar residues" evidence="2">
    <location>
        <begin position="589"/>
        <end position="598"/>
    </location>
</feature>
<feature type="region of interest" description="Disordered" evidence="2">
    <location>
        <begin position="332"/>
        <end position="655"/>
    </location>
</feature>
<dbReference type="OrthoDB" id="2803783at2759"/>
<organism evidence="3 4">
    <name type="scientific">Coprinellus micaceus</name>
    <name type="common">Glistening ink-cap mushroom</name>
    <name type="synonym">Coprinus micaceus</name>
    <dbReference type="NCBI Taxonomy" id="71717"/>
    <lineage>
        <taxon>Eukaryota</taxon>
        <taxon>Fungi</taxon>
        <taxon>Dikarya</taxon>
        <taxon>Basidiomycota</taxon>
        <taxon>Agaricomycotina</taxon>
        <taxon>Agaricomycetes</taxon>
        <taxon>Agaricomycetidae</taxon>
        <taxon>Agaricales</taxon>
        <taxon>Agaricineae</taxon>
        <taxon>Psathyrellaceae</taxon>
        <taxon>Coprinellus</taxon>
    </lineage>
</organism>
<feature type="compositionally biased region" description="Basic and acidic residues" evidence="2">
    <location>
        <begin position="599"/>
        <end position="608"/>
    </location>
</feature>
<evidence type="ECO:0000256" key="1">
    <source>
        <dbReference type="SAM" id="Coils"/>
    </source>
</evidence>
<feature type="region of interest" description="Disordered" evidence="2">
    <location>
        <begin position="1"/>
        <end position="87"/>
    </location>
</feature>
<feature type="compositionally biased region" description="Basic and acidic residues" evidence="2">
    <location>
        <begin position="439"/>
        <end position="448"/>
    </location>
</feature>
<feature type="compositionally biased region" description="Basic and acidic residues" evidence="2">
    <location>
        <begin position="359"/>
        <end position="369"/>
    </location>
</feature>
<accession>A0A4Y7TQN7</accession>
<feature type="compositionally biased region" description="Basic and acidic residues" evidence="2">
    <location>
        <begin position="473"/>
        <end position="494"/>
    </location>
</feature>
<dbReference type="AlphaFoldDB" id="A0A4Y7TQN7"/>
<feature type="compositionally biased region" description="Basic residues" evidence="2">
    <location>
        <begin position="523"/>
        <end position="532"/>
    </location>
</feature>
<feature type="compositionally biased region" description="Basic and acidic residues" evidence="2">
    <location>
        <begin position="571"/>
        <end position="580"/>
    </location>
</feature>
<evidence type="ECO:0000313" key="3">
    <source>
        <dbReference type="EMBL" id="TEB36281.1"/>
    </source>
</evidence>
<feature type="compositionally biased region" description="Acidic residues" evidence="2">
    <location>
        <begin position="25"/>
        <end position="38"/>
    </location>
</feature>
<feature type="compositionally biased region" description="Pro residues" evidence="2">
    <location>
        <begin position="619"/>
        <end position="628"/>
    </location>
</feature>
<keyword evidence="1" id="KW-0175">Coiled coil</keyword>
<dbReference type="STRING" id="71717.A0A4Y7TQN7"/>
<protein>
    <submittedName>
        <fullName evidence="3">Uncharacterized protein</fullName>
    </submittedName>
</protein>
<feature type="coiled-coil region" evidence="1">
    <location>
        <begin position="170"/>
        <end position="201"/>
    </location>
</feature>
<dbReference type="EMBL" id="QPFP01000006">
    <property type="protein sequence ID" value="TEB36281.1"/>
    <property type="molecule type" value="Genomic_DNA"/>
</dbReference>
<feature type="compositionally biased region" description="Basic and acidic residues" evidence="2">
    <location>
        <begin position="542"/>
        <end position="562"/>
    </location>
</feature>
<dbReference type="Proteomes" id="UP000298030">
    <property type="component" value="Unassembled WGS sequence"/>
</dbReference>
<feature type="compositionally biased region" description="Basic and acidic residues" evidence="2">
    <location>
        <begin position="399"/>
        <end position="408"/>
    </location>
</feature>
<sequence>MPACLGGSGEQAKEAGINIIVPEPEKDEGEWEDDDEESDHNNNLSDLSSDDEEVRATNEAALAEVGKFPTPNGPDGTPKKGRKKKTVTAIHVPKAHPSRKDWKKARQEQMRRWFYNTTSKSRQRAPNVTIDFKGLFTATAGGRALSEPQMITLTTRRMQEEYEKAPKEVKEKVQAELAKAAEEKEEAMALLKEMMESGMEKVQTPEEYARIQECLPSILWCFFDVLGPLSGYTFMVIGGGPKSENLNGSMGYVSYNRGWGELRNELMFNRWSDDYNDRVVKPFGEFCHEVFPKHVRLQHAITITEAPNLSLRALKKSGRNFGKLVTGGEVPVVSSTTKPATNAAPGTHAAKTSRNHPSKKNEGKGSSREKKIKKVAPTDSESDRDLADGEESDDPSDPNNHETRRSEESSEEDEPPARKSHAKGKYGRKARGKQTPKSSDSKSDDARRGSKGGHKKRHSRGAIVVDDETSDTESGHDEEEKCMKARKVKLDVIPKRAKAGGKAAAKEGKAGKSVMSKTGKSGKVPKKGKGRRATPVADDDLGAGREKGDRGDKDEDRSKGEEEAQGDEANAEVHKSRGEEEVPIDNPGGTASKTQTQSEMHDRTHNDEVAFEPASPRLPALPSPPPPPEDSRKRKPDLTVPKGGCSKRLQRQTREAEEWAVETRNFLLGFAKGKVWGDLVDAWFAFETTGFDKPSRVSEVSTRPHELRKWLQGQKVSMPGSFGPVLENVEDYKERWMAWWDDLTVGGAGETTARATIRKAGPLGVVTILLGLAFWSEGRAKNAEWRQVVGELQGILKAE</sequence>
<evidence type="ECO:0000256" key="2">
    <source>
        <dbReference type="SAM" id="MobiDB-lite"/>
    </source>
</evidence>
<comment type="caution">
    <text evidence="3">The sequence shown here is derived from an EMBL/GenBank/DDBJ whole genome shotgun (WGS) entry which is preliminary data.</text>
</comment>
<reference evidence="3 4" key="1">
    <citation type="journal article" date="2019" name="Nat. Ecol. Evol.">
        <title>Megaphylogeny resolves global patterns of mushroom evolution.</title>
        <authorList>
            <person name="Varga T."/>
            <person name="Krizsan K."/>
            <person name="Foldi C."/>
            <person name="Dima B."/>
            <person name="Sanchez-Garcia M."/>
            <person name="Sanchez-Ramirez S."/>
            <person name="Szollosi G.J."/>
            <person name="Szarkandi J.G."/>
            <person name="Papp V."/>
            <person name="Albert L."/>
            <person name="Andreopoulos W."/>
            <person name="Angelini C."/>
            <person name="Antonin V."/>
            <person name="Barry K.W."/>
            <person name="Bougher N.L."/>
            <person name="Buchanan P."/>
            <person name="Buyck B."/>
            <person name="Bense V."/>
            <person name="Catcheside P."/>
            <person name="Chovatia M."/>
            <person name="Cooper J."/>
            <person name="Damon W."/>
            <person name="Desjardin D."/>
            <person name="Finy P."/>
            <person name="Geml J."/>
            <person name="Haridas S."/>
            <person name="Hughes K."/>
            <person name="Justo A."/>
            <person name="Karasinski D."/>
            <person name="Kautmanova I."/>
            <person name="Kiss B."/>
            <person name="Kocsube S."/>
            <person name="Kotiranta H."/>
            <person name="LaButti K.M."/>
            <person name="Lechner B.E."/>
            <person name="Liimatainen K."/>
            <person name="Lipzen A."/>
            <person name="Lukacs Z."/>
            <person name="Mihaltcheva S."/>
            <person name="Morgado L.N."/>
            <person name="Niskanen T."/>
            <person name="Noordeloos M.E."/>
            <person name="Ohm R.A."/>
            <person name="Ortiz-Santana B."/>
            <person name="Ovrebo C."/>
            <person name="Racz N."/>
            <person name="Riley R."/>
            <person name="Savchenko A."/>
            <person name="Shiryaev A."/>
            <person name="Soop K."/>
            <person name="Spirin V."/>
            <person name="Szebenyi C."/>
            <person name="Tomsovsky M."/>
            <person name="Tulloss R.E."/>
            <person name="Uehling J."/>
            <person name="Grigoriev I.V."/>
            <person name="Vagvolgyi C."/>
            <person name="Papp T."/>
            <person name="Martin F.M."/>
            <person name="Miettinen O."/>
            <person name="Hibbett D.S."/>
            <person name="Nagy L.G."/>
        </authorList>
    </citation>
    <scope>NUCLEOTIDE SEQUENCE [LARGE SCALE GENOMIC DNA]</scope>
    <source>
        <strain evidence="3 4">FP101781</strain>
    </source>
</reference>
<gene>
    <name evidence="3" type="ORF">FA13DRAFT_1787745</name>
</gene>
<evidence type="ECO:0000313" key="4">
    <source>
        <dbReference type="Proteomes" id="UP000298030"/>
    </source>
</evidence>